<protein>
    <submittedName>
        <fullName evidence="1">Uncharacterized protein</fullName>
    </submittedName>
</protein>
<reference evidence="2" key="2">
    <citation type="submission" date="2007-11" db="EMBL/GenBank/DDBJ databases">
        <title>Complete sequence of Delftia acidovorans DSM 14801 / SPH-1.</title>
        <authorList>
            <person name="Copeland A."/>
            <person name="Lucas S."/>
            <person name="Lapidus A."/>
            <person name="Barry K."/>
            <person name="Glavina del Rio T."/>
            <person name="Dalin E."/>
            <person name="Tice H."/>
            <person name="Pitluck S."/>
            <person name="Lowry S."/>
            <person name="Clum A."/>
            <person name="Schmutz J."/>
            <person name="Larimer F."/>
            <person name="Land M."/>
            <person name="Hauser L."/>
            <person name="Kyrpides N."/>
            <person name="Kim E."/>
            <person name="Schleheck D."/>
            <person name="Richardson P."/>
        </authorList>
    </citation>
    <scope>NUCLEOTIDE SEQUENCE [LARGE SCALE GENOMIC DNA]</scope>
    <source>
        <strain evidence="2">DSM 14801 / SPH-1</strain>
    </source>
</reference>
<dbReference type="eggNOG" id="ENOG5033M5W">
    <property type="taxonomic scope" value="Bacteria"/>
</dbReference>
<keyword evidence="2" id="KW-1185">Reference proteome</keyword>
<organism evidence="1 2">
    <name type="scientific">Delftia acidovorans (strain DSM 14801 / SPH-1)</name>
    <dbReference type="NCBI Taxonomy" id="398578"/>
    <lineage>
        <taxon>Bacteria</taxon>
        <taxon>Pseudomonadati</taxon>
        <taxon>Pseudomonadota</taxon>
        <taxon>Betaproteobacteria</taxon>
        <taxon>Burkholderiales</taxon>
        <taxon>Comamonadaceae</taxon>
        <taxon>Delftia</taxon>
    </lineage>
</organism>
<name>A9BTE9_DELAS</name>
<evidence type="ECO:0000313" key="1">
    <source>
        <dbReference type="EMBL" id="ABX34917.1"/>
    </source>
</evidence>
<sequence>MSSFPVLSDHDYLNFVGAIRHRGANESTHVAEVRYPVQRAGVTSVVKLMRPDGIGLCNEAIAWLFLRAIGLPVPQHAGILIMTEKKAKAVLGRSAVPTELVSGGYVLAWASQQLAFSSIRALFSGCEGDAKWLDVLRTDTGAAIAAFDELFHNIDRNLGNVLFHGKGSCIPIDHEQIFAVQNWIAGEIQQLAGNGDSLRALNRAHTGKKLSTSDWTRVRDTMVACSQHHKGALDVCRVQVLELLTTLFKGAGSIYANRILSFVDLRCQDNWMQQRVGALT</sequence>
<gene>
    <name evidence="1" type="ordered locus">Daci_2277</name>
</gene>
<dbReference type="KEGG" id="dac:Daci_2277"/>
<dbReference type="HOGENOM" id="CLU_992971_0_0_4"/>
<dbReference type="AlphaFoldDB" id="A9BTE9"/>
<proteinExistence type="predicted"/>
<dbReference type="RefSeq" id="WP_012204200.1">
    <property type="nucleotide sequence ID" value="NC_010002.1"/>
</dbReference>
<dbReference type="GeneID" id="43131515"/>
<evidence type="ECO:0000313" key="2">
    <source>
        <dbReference type="Proteomes" id="UP000000784"/>
    </source>
</evidence>
<dbReference type="STRING" id="398578.Daci_2277"/>
<dbReference type="Proteomes" id="UP000000784">
    <property type="component" value="Chromosome"/>
</dbReference>
<dbReference type="EMBL" id="CP000884">
    <property type="protein sequence ID" value="ABX34917.1"/>
    <property type="molecule type" value="Genomic_DNA"/>
</dbReference>
<reference evidence="1 2" key="1">
    <citation type="journal article" date="2004" name="Appl. Environ. Microbiol.">
        <title>Mineralization of individual congeners of linear alkylbenzenesulfonate by defined pairs of heterotrophic bacteria.</title>
        <authorList>
            <person name="Schleheck D."/>
            <person name="Knepper T.P."/>
            <person name="Fischer K."/>
            <person name="Cook A.M."/>
        </authorList>
    </citation>
    <scope>NUCLEOTIDE SEQUENCE [LARGE SCALE GENOMIC DNA]</scope>
    <source>
        <strain evidence="2">DSM 14801 / SPH-1</strain>
    </source>
</reference>
<accession>A9BTE9</accession>